<dbReference type="PANTHER" id="PTHR10587:SF78">
    <property type="entry name" value="PEPTIDOGLYCAN-N-ACETYLMURAMIC ACID DEACETYLASE PDAA"/>
    <property type="match status" value="1"/>
</dbReference>
<dbReference type="AlphaFoldDB" id="A0A9D1EBL0"/>
<evidence type="ECO:0000313" key="5">
    <source>
        <dbReference type="Proteomes" id="UP000824201"/>
    </source>
</evidence>
<sequence>MSKLKKGAIYALLLCGILTFSGCGNTQQTPAESTTPQAVSSSAPEETTPSSAATTESEAVTESAAESTTEPTTESIAAPASEAATTTQAVDKSYLSNIPALSNESGGCGFSAANGRDSKNVPNDMYWYVKKYGKYNADFLQDTNKNVIYLTMDEGYEAGYTPTILDTLKEKNVKAVFFVTKQFIDSDPELIQRMIDEGHIIGNHTVSHKQMPTLTLDQQKEEILTINNMIKEQFGYDVKLFRFPEGEFSEQSLALVESLGMKSVFWSFSHKDFDTSAQPDPATSLQKCLDEVHPGAIYLLHAVSSTNTQILGDFIDGVRAKGFEFGTYPVQ</sequence>
<keyword evidence="2" id="KW-0732">Signal</keyword>
<feature type="chain" id="PRO_5039094947" evidence="2">
    <location>
        <begin position="27"/>
        <end position="331"/>
    </location>
</feature>
<evidence type="ECO:0000259" key="3">
    <source>
        <dbReference type="PROSITE" id="PS51677"/>
    </source>
</evidence>
<dbReference type="SUPFAM" id="SSF88713">
    <property type="entry name" value="Glycoside hydrolase/deacetylase"/>
    <property type="match status" value="1"/>
</dbReference>
<feature type="domain" description="NodB homology" evidence="3">
    <location>
        <begin position="146"/>
        <end position="326"/>
    </location>
</feature>
<dbReference type="GO" id="GO:0016020">
    <property type="term" value="C:membrane"/>
    <property type="evidence" value="ECO:0007669"/>
    <property type="project" value="TreeGrafter"/>
</dbReference>
<dbReference type="Proteomes" id="UP000824201">
    <property type="component" value="Unassembled WGS sequence"/>
</dbReference>
<name>A0A9D1EBL0_9FIRM</name>
<dbReference type="GO" id="GO:0005975">
    <property type="term" value="P:carbohydrate metabolic process"/>
    <property type="evidence" value="ECO:0007669"/>
    <property type="project" value="InterPro"/>
</dbReference>
<dbReference type="PANTHER" id="PTHR10587">
    <property type="entry name" value="GLYCOSYL TRANSFERASE-RELATED"/>
    <property type="match status" value="1"/>
</dbReference>
<comment type="caution">
    <text evidence="4">The sequence shown here is derived from an EMBL/GenBank/DDBJ whole genome shotgun (WGS) entry which is preliminary data.</text>
</comment>
<dbReference type="PROSITE" id="PS51257">
    <property type="entry name" value="PROKAR_LIPOPROTEIN"/>
    <property type="match status" value="1"/>
</dbReference>
<reference evidence="4" key="1">
    <citation type="submission" date="2020-10" db="EMBL/GenBank/DDBJ databases">
        <authorList>
            <person name="Gilroy R."/>
        </authorList>
    </citation>
    <scope>NUCLEOTIDE SEQUENCE</scope>
    <source>
        <strain evidence="4">ChiW13-3771</strain>
    </source>
</reference>
<dbReference type="InterPro" id="IPR050248">
    <property type="entry name" value="Polysacc_deacetylase_ArnD"/>
</dbReference>
<dbReference type="PROSITE" id="PS51677">
    <property type="entry name" value="NODB"/>
    <property type="match status" value="1"/>
</dbReference>
<feature type="signal peptide" evidence="2">
    <location>
        <begin position="1"/>
        <end position="26"/>
    </location>
</feature>
<dbReference type="InterPro" id="IPR011330">
    <property type="entry name" value="Glyco_hydro/deAcase_b/a-brl"/>
</dbReference>
<accession>A0A9D1EBL0</accession>
<dbReference type="InterPro" id="IPR002509">
    <property type="entry name" value="NODB_dom"/>
</dbReference>
<proteinExistence type="predicted"/>
<gene>
    <name evidence="4" type="ORF">IAC96_00225</name>
</gene>
<feature type="compositionally biased region" description="Low complexity" evidence="1">
    <location>
        <begin position="40"/>
        <end position="80"/>
    </location>
</feature>
<dbReference type="GO" id="GO:0016810">
    <property type="term" value="F:hydrolase activity, acting on carbon-nitrogen (but not peptide) bonds"/>
    <property type="evidence" value="ECO:0007669"/>
    <property type="project" value="InterPro"/>
</dbReference>
<reference evidence="4" key="2">
    <citation type="journal article" date="2021" name="PeerJ">
        <title>Extensive microbial diversity within the chicken gut microbiome revealed by metagenomics and culture.</title>
        <authorList>
            <person name="Gilroy R."/>
            <person name="Ravi A."/>
            <person name="Getino M."/>
            <person name="Pursley I."/>
            <person name="Horton D.L."/>
            <person name="Alikhan N.F."/>
            <person name="Baker D."/>
            <person name="Gharbi K."/>
            <person name="Hall N."/>
            <person name="Watson M."/>
            <person name="Adriaenssens E.M."/>
            <person name="Foster-Nyarko E."/>
            <person name="Jarju S."/>
            <person name="Secka A."/>
            <person name="Antonio M."/>
            <person name="Oren A."/>
            <person name="Chaudhuri R.R."/>
            <person name="La Ragione R."/>
            <person name="Hildebrand F."/>
            <person name="Pallen M.J."/>
        </authorList>
    </citation>
    <scope>NUCLEOTIDE SEQUENCE</scope>
    <source>
        <strain evidence="4">ChiW13-3771</strain>
    </source>
</reference>
<protein>
    <submittedName>
        <fullName evidence="4">Polysaccharide deacetylase family protein</fullName>
    </submittedName>
</protein>
<organism evidence="4 5">
    <name type="scientific">Candidatus Fimimorpha faecalis</name>
    <dbReference type="NCBI Taxonomy" id="2840824"/>
    <lineage>
        <taxon>Bacteria</taxon>
        <taxon>Bacillati</taxon>
        <taxon>Bacillota</taxon>
        <taxon>Clostridia</taxon>
        <taxon>Eubacteriales</taxon>
        <taxon>Candidatus Fimimorpha</taxon>
    </lineage>
</organism>
<dbReference type="EMBL" id="DVHN01000001">
    <property type="protein sequence ID" value="HIR87351.1"/>
    <property type="molecule type" value="Genomic_DNA"/>
</dbReference>
<dbReference type="InterPro" id="IPR014235">
    <property type="entry name" value="Spore_PdaA"/>
</dbReference>
<dbReference type="CDD" id="cd10948">
    <property type="entry name" value="CE4_BsPdaA_like"/>
    <property type="match status" value="1"/>
</dbReference>
<evidence type="ECO:0000256" key="1">
    <source>
        <dbReference type="SAM" id="MobiDB-lite"/>
    </source>
</evidence>
<dbReference type="Gene3D" id="3.20.20.370">
    <property type="entry name" value="Glycoside hydrolase/deacetylase"/>
    <property type="match status" value="1"/>
</dbReference>
<feature type="compositionally biased region" description="Polar residues" evidence="1">
    <location>
        <begin position="26"/>
        <end position="39"/>
    </location>
</feature>
<feature type="region of interest" description="Disordered" evidence="1">
    <location>
        <begin position="26"/>
        <end position="84"/>
    </location>
</feature>
<evidence type="ECO:0000313" key="4">
    <source>
        <dbReference type="EMBL" id="HIR87351.1"/>
    </source>
</evidence>
<evidence type="ECO:0000256" key="2">
    <source>
        <dbReference type="SAM" id="SignalP"/>
    </source>
</evidence>
<dbReference type="Pfam" id="PF01522">
    <property type="entry name" value="Polysacc_deac_1"/>
    <property type="match status" value="1"/>
</dbReference>